<dbReference type="InterPro" id="IPR035412">
    <property type="entry name" value="Terminase_L_N"/>
</dbReference>
<proteinExistence type="predicted"/>
<dbReference type="PANTHER" id="PTHR39184">
    <property type="match status" value="1"/>
</dbReference>
<protein>
    <submittedName>
        <fullName evidence="3">PBSX family phage terminase large subunit</fullName>
    </submittedName>
</protein>
<feature type="domain" description="Phage terminase large subunit C-terminal" evidence="2">
    <location>
        <begin position="261"/>
        <end position="404"/>
    </location>
</feature>
<dbReference type="Pfam" id="PF04466">
    <property type="entry name" value="Terminase_3"/>
    <property type="match status" value="1"/>
</dbReference>
<dbReference type="Proteomes" id="UP000661435">
    <property type="component" value="Unassembled WGS sequence"/>
</dbReference>
<comment type="caution">
    <text evidence="3">The sequence shown here is derived from an EMBL/GenBank/DDBJ whole genome shotgun (WGS) entry which is preliminary data.</text>
</comment>
<dbReference type="InterPro" id="IPR027417">
    <property type="entry name" value="P-loop_NTPase"/>
</dbReference>
<dbReference type="Gene3D" id="3.40.50.300">
    <property type="entry name" value="P-loop containing nucleotide triphosphate hydrolases"/>
    <property type="match status" value="1"/>
</dbReference>
<evidence type="ECO:0000259" key="2">
    <source>
        <dbReference type="Pfam" id="PF17288"/>
    </source>
</evidence>
<keyword evidence="4" id="KW-1185">Reference proteome</keyword>
<reference evidence="3" key="1">
    <citation type="submission" date="2020-08" db="EMBL/GenBank/DDBJ databases">
        <title>Genome public.</title>
        <authorList>
            <person name="Liu C."/>
            <person name="Sun Q."/>
        </authorList>
    </citation>
    <scope>NUCLEOTIDE SEQUENCE</scope>
    <source>
        <strain evidence="3">NSJ-51</strain>
    </source>
</reference>
<gene>
    <name evidence="3" type="ORF">H8S57_15150</name>
</gene>
<dbReference type="PANTHER" id="PTHR39184:SF1">
    <property type="entry name" value="PBSX PHAGE TERMINASE LARGE SUBUNIT"/>
    <property type="match status" value="1"/>
</dbReference>
<dbReference type="NCBIfam" id="TIGR01547">
    <property type="entry name" value="phage_term_2"/>
    <property type="match status" value="1"/>
</dbReference>
<dbReference type="AlphaFoldDB" id="A0A8J6J2G9"/>
<evidence type="ECO:0000313" key="3">
    <source>
        <dbReference type="EMBL" id="MBC5735052.1"/>
    </source>
</evidence>
<dbReference type="Pfam" id="PF17288">
    <property type="entry name" value="Terminase_3C"/>
    <property type="match status" value="1"/>
</dbReference>
<organism evidence="3 4">
    <name type="scientific">Lawsonibacter hominis</name>
    <dbReference type="NCBI Taxonomy" id="2763053"/>
    <lineage>
        <taxon>Bacteria</taxon>
        <taxon>Bacillati</taxon>
        <taxon>Bacillota</taxon>
        <taxon>Clostridia</taxon>
        <taxon>Eubacteriales</taxon>
        <taxon>Oscillospiraceae</taxon>
        <taxon>Lawsonibacter</taxon>
    </lineage>
</organism>
<dbReference type="InterPro" id="IPR052380">
    <property type="entry name" value="Viral_DNA_packaging_terminase"/>
</dbReference>
<dbReference type="InterPro" id="IPR035413">
    <property type="entry name" value="Terminase_L_C"/>
</dbReference>
<name>A0A8J6J2G9_9FIRM</name>
<dbReference type="Gene3D" id="3.30.420.280">
    <property type="match status" value="1"/>
</dbReference>
<feature type="domain" description="Phage terminase large subunit N-terminal" evidence="1">
    <location>
        <begin position="28"/>
        <end position="228"/>
    </location>
</feature>
<dbReference type="InterPro" id="IPR006437">
    <property type="entry name" value="Phage_terminase_lsu"/>
</dbReference>
<evidence type="ECO:0000259" key="1">
    <source>
        <dbReference type="Pfam" id="PF04466"/>
    </source>
</evidence>
<dbReference type="EMBL" id="JACOPP010000035">
    <property type="protein sequence ID" value="MBC5735052.1"/>
    <property type="molecule type" value="Genomic_DNA"/>
</dbReference>
<evidence type="ECO:0000313" key="4">
    <source>
        <dbReference type="Proteomes" id="UP000661435"/>
    </source>
</evidence>
<accession>A0A8J6J2G9</accession>
<sequence>MTTTKLSDVLAPSFRPVHDAIRVGQYNQFVLKGGRGSTKSSYVSVEMILQLIRHPEIHAVVMRKVANTMRTTVFAQYVWAITELGLYSRFKPTVSPMEITYRPTGQKIMFFGADDPGKIKSIKVPFGYIGLLHFEELDQFAGEEEIRNLEQSVLRGGPIALEFKSFNPPRTAINWANKYCLRDKPGQLIHHSDYRSVPVEWLGQRFLDDAHYLKSIDTAAYEHEYLGEANGTGGMVFGNVHSRKVSEEDIIVFDRIYDGVDWGYFPDPFAYNRCYFDAARRDLYLFREATMYKAGNRKTADKLIEMGVTENDRITADSAEPKSVADYRSYGLYCHGAEKGPGSVEYSMKWLQSLAHIYIDPARCPDTYREFTEYEYERTKDGEIVSGYPDANNHHIDAVRYALEPVWRRRGR</sequence>